<dbReference type="InterPro" id="IPR050763">
    <property type="entry name" value="ABC_transporter_ATP-binding"/>
</dbReference>
<evidence type="ECO:0000313" key="7">
    <source>
        <dbReference type="EMBL" id="KKM23362.1"/>
    </source>
</evidence>
<dbReference type="InterPro" id="IPR005895">
    <property type="entry name" value="ABC_transptr_haem_export_CcmA"/>
</dbReference>
<evidence type="ECO:0000256" key="4">
    <source>
        <dbReference type="ARBA" id="ARBA00022748"/>
    </source>
</evidence>
<dbReference type="PANTHER" id="PTHR42711:SF5">
    <property type="entry name" value="ABC TRANSPORTER ATP-BINDING PROTEIN NATA"/>
    <property type="match status" value="1"/>
</dbReference>
<evidence type="ECO:0000256" key="2">
    <source>
        <dbReference type="ARBA" id="ARBA00022448"/>
    </source>
</evidence>
<dbReference type="GO" id="GO:0017004">
    <property type="term" value="P:cytochrome complex assembly"/>
    <property type="evidence" value="ECO:0007669"/>
    <property type="project" value="UniProtKB-KW"/>
</dbReference>
<name>A0A0F9I763_9ZZZZ</name>
<dbReference type="CDD" id="cd03230">
    <property type="entry name" value="ABC_DR_subfamily_A"/>
    <property type="match status" value="1"/>
</dbReference>
<proteinExistence type="inferred from homology"/>
<reference evidence="7" key="1">
    <citation type="journal article" date="2015" name="Nature">
        <title>Complex archaea that bridge the gap between prokaryotes and eukaryotes.</title>
        <authorList>
            <person name="Spang A."/>
            <person name="Saw J.H."/>
            <person name="Jorgensen S.L."/>
            <person name="Zaremba-Niedzwiedzka K."/>
            <person name="Martijn J."/>
            <person name="Lind A.E."/>
            <person name="van Eijk R."/>
            <person name="Schleper C."/>
            <person name="Guy L."/>
            <person name="Ettema T.J."/>
        </authorList>
    </citation>
    <scope>NUCLEOTIDE SEQUENCE</scope>
</reference>
<keyword evidence="3" id="KW-0547">Nucleotide-binding</keyword>
<dbReference type="InterPro" id="IPR003593">
    <property type="entry name" value="AAA+_ATPase"/>
</dbReference>
<dbReference type="InterPro" id="IPR027417">
    <property type="entry name" value="P-loop_NTPase"/>
</dbReference>
<dbReference type="NCBIfam" id="TIGR01189">
    <property type="entry name" value="ccmA"/>
    <property type="match status" value="1"/>
</dbReference>
<evidence type="ECO:0000259" key="6">
    <source>
        <dbReference type="PROSITE" id="PS50893"/>
    </source>
</evidence>
<dbReference type="PROSITE" id="PS50893">
    <property type="entry name" value="ABC_TRANSPORTER_2"/>
    <property type="match status" value="1"/>
</dbReference>
<keyword evidence="5" id="KW-0067">ATP-binding</keyword>
<evidence type="ECO:0000256" key="3">
    <source>
        <dbReference type="ARBA" id="ARBA00022741"/>
    </source>
</evidence>
<dbReference type="SMART" id="SM00382">
    <property type="entry name" value="AAA"/>
    <property type="match status" value="1"/>
</dbReference>
<keyword evidence="4" id="KW-0201">Cytochrome c-type biogenesis</keyword>
<evidence type="ECO:0000256" key="1">
    <source>
        <dbReference type="ARBA" id="ARBA00005417"/>
    </source>
</evidence>
<dbReference type="GO" id="GO:0016887">
    <property type="term" value="F:ATP hydrolysis activity"/>
    <property type="evidence" value="ECO:0007669"/>
    <property type="project" value="InterPro"/>
</dbReference>
<dbReference type="EMBL" id="LAZR01013139">
    <property type="protein sequence ID" value="KKM23362.1"/>
    <property type="molecule type" value="Genomic_DNA"/>
</dbReference>
<sequence length="247" mass="28207">MKNKKKADNGEWIVEVAGIEKYFGNICVLEGIDLKVKKGEFLTIIGPNGAGKTTLLKILSTLMKPSSGEGKIVGFDLKQEEENLRREIGMLSHYTFLYENLTAYENLKFYGRLYQVKNIEKEIKRVIEEVGLENRLHDTVRTLSRGMKQRLSIARSIIHNPSLLLLDEPYTGLDRWSGKKLKDILKRFHSRGKTIIMTTHNLSFSLELGDRVIILSSGKIVHEQPVAGISLLELENLYPQLEQRVRV</sequence>
<dbReference type="GO" id="GO:0005524">
    <property type="term" value="F:ATP binding"/>
    <property type="evidence" value="ECO:0007669"/>
    <property type="project" value="UniProtKB-KW"/>
</dbReference>
<accession>A0A0F9I763</accession>
<organism evidence="7">
    <name type="scientific">marine sediment metagenome</name>
    <dbReference type="NCBI Taxonomy" id="412755"/>
    <lineage>
        <taxon>unclassified sequences</taxon>
        <taxon>metagenomes</taxon>
        <taxon>ecological metagenomes</taxon>
    </lineage>
</organism>
<dbReference type="Gene3D" id="3.40.50.300">
    <property type="entry name" value="P-loop containing nucleotide triphosphate hydrolases"/>
    <property type="match status" value="1"/>
</dbReference>
<evidence type="ECO:0000256" key="5">
    <source>
        <dbReference type="ARBA" id="ARBA00022840"/>
    </source>
</evidence>
<dbReference type="AlphaFoldDB" id="A0A0F9I763"/>
<dbReference type="InterPro" id="IPR003439">
    <property type="entry name" value="ABC_transporter-like_ATP-bd"/>
</dbReference>
<comment type="similarity">
    <text evidence="1">Belongs to the ABC transporter superfamily.</text>
</comment>
<comment type="caution">
    <text evidence="7">The sequence shown here is derived from an EMBL/GenBank/DDBJ whole genome shotgun (WGS) entry which is preliminary data.</text>
</comment>
<feature type="domain" description="ABC transporter" evidence="6">
    <location>
        <begin position="14"/>
        <end position="242"/>
    </location>
</feature>
<dbReference type="PANTHER" id="PTHR42711">
    <property type="entry name" value="ABC TRANSPORTER ATP-BINDING PROTEIN"/>
    <property type="match status" value="1"/>
</dbReference>
<gene>
    <name evidence="7" type="ORF">LCGC14_1615960</name>
</gene>
<protein>
    <recommendedName>
        <fullName evidence="6">ABC transporter domain-containing protein</fullName>
    </recommendedName>
</protein>
<dbReference type="SUPFAM" id="SSF52540">
    <property type="entry name" value="P-loop containing nucleoside triphosphate hydrolases"/>
    <property type="match status" value="1"/>
</dbReference>
<dbReference type="Pfam" id="PF00005">
    <property type="entry name" value="ABC_tran"/>
    <property type="match status" value="1"/>
</dbReference>
<keyword evidence="2" id="KW-0813">Transport</keyword>
<dbReference type="GO" id="GO:0022857">
    <property type="term" value="F:transmembrane transporter activity"/>
    <property type="evidence" value="ECO:0007669"/>
    <property type="project" value="InterPro"/>
</dbReference>